<protein>
    <recommendedName>
        <fullName evidence="9">Polysaccharide biosynthesis protein C-terminal domain-containing protein</fullName>
    </recommendedName>
</protein>
<comment type="subcellular location">
    <subcellularLocation>
        <location evidence="1">Cell membrane</location>
        <topology evidence="1">Multi-pass membrane protein</topology>
    </subcellularLocation>
</comment>
<evidence type="ECO:0000313" key="8">
    <source>
        <dbReference type="Proteomes" id="UP000178040"/>
    </source>
</evidence>
<feature type="transmembrane region" description="Helical" evidence="6">
    <location>
        <begin position="150"/>
        <end position="173"/>
    </location>
</feature>
<evidence type="ECO:0000313" key="7">
    <source>
        <dbReference type="EMBL" id="OGK44855.1"/>
    </source>
</evidence>
<dbReference type="AlphaFoldDB" id="A0A1F7IN98"/>
<feature type="transmembrane region" description="Helical" evidence="6">
    <location>
        <begin position="12"/>
        <end position="33"/>
    </location>
</feature>
<feature type="transmembrane region" description="Helical" evidence="6">
    <location>
        <begin position="299"/>
        <end position="318"/>
    </location>
</feature>
<sequence length="439" mass="50042">MLKAAKKIWQNEFFQGGIFYTTSSFFNHLMNYLFNFLAGRTLGPKGYAEISTLFSYTTIALVPTVVFSTFLIQKISASSLNQKIYTRSLERLFLNKIKKWWYLFVIPIIFAPLLPKFTNLTPLVAWSLYPLLYFAYLSSFYGSAIQGLKLFLAVSLIGILVTFLKLIGAWLVYLGLDGIATIIFFLIMSNFFLFYLSKRVVTGHLKKNMIINSKILEKRTLQLLTSRQFVIIFVSTLALTLLNNLDVVIVKKFFLATDAGIYSSWSLFAKIILYFVGPLISISFVFISGSKNEAIKNKTLLYSLIILFFVGIISFAFYKNFASFIIGFFFGNKFEAVTPYLASASIFGSFYTALTFFNSFYLAKNSSLALILPIFLPIYIVLLYLIPKKLSAVITLNIFFSATLVLAYLILYLFSKIRYSKITDGSTQRMESLETNINY</sequence>
<reference evidence="7 8" key="1">
    <citation type="journal article" date="2016" name="Nat. Commun.">
        <title>Thousands of microbial genomes shed light on interconnected biogeochemical processes in an aquifer system.</title>
        <authorList>
            <person name="Anantharaman K."/>
            <person name="Brown C.T."/>
            <person name="Hug L.A."/>
            <person name="Sharon I."/>
            <person name="Castelle C.J."/>
            <person name="Probst A.J."/>
            <person name="Thomas B.C."/>
            <person name="Singh A."/>
            <person name="Wilkins M.J."/>
            <person name="Karaoz U."/>
            <person name="Brodie E.L."/>
            <person name="Williams K.H."/>
            <person name="Hubbard S.S."/>
            <person name="Banfield J.F."/>
        </authorList>
    </citation>
    <scope>NUCLEOTIDE SEQUENCE [LARGE SCALE GENOMIC DNA]</scope>
</reference>
<comment type="caution">
    <text evidence="7">The sequence shown here is derived from an EMBL/GenBank/DDBJ whole genome shotgun (WGS) entry which is preliminary data.</text>
</comment>
<evidence type="ECO:0000256" key="2">
    <source>
        <dbReference type="ARBA" id="ARBA00022475"/>
    </source>
</evidence>
<dbReference type="GO" id="GO:0005886">
    <property type="term" value="C:plasma membrane"/>
    <property type="evidence" value="ECO:0007669"/>
    <property type="project" value="UniProtKB-SubCell"/>
</dbReference>
<evidence type="ECO:0000256" key="5">
    <source>
        <dbReference type="ARBA" id="ARBA00023136"/>
    </source>
</evidence>
<dbReference type="PANTHER" id="PTHR30250:SF11">
    <property type="entry name" value="O-ANTIGEN TRANSPORTER-RELATED"/>
    <property type="match status" value="1"/>
</dbReference>
<evidence type="ECO:0000256" key="6">
    <source>
        <dbReference type="SAM" id="Phobius"/>
    </source>
</evidence>
<dbReference type="PANTHER" id="PTHR30250">
    <property type="entry name" value="PST FAMILY PREDICTED COLANIC ACID TRANSPORTER"/>
    <property type="match status" value="1"/>
</dbReference>
<feature type="transmembrane region" description="Helical" evidence="6">
    <location>
        <begin position="368"/>
        <end position="386"/>
    </location>
</feature>
<organism evidence="7 8">
    <name type="scientific">Candidatus Roizmanbacteria bacterium RIFCSPLOWO2_01_FULL_37_16</name>
    <dbReference type="NCBI Taxonomy" id="1802058"/>
    <lineage>
        <taxon>Bacteria</taxon>
        <taxon>Candidatus Roizmaniibacteriota</taxon>
    </lineage>
</organism>
<evidence type="ECO:0000256" key="1">
    <source>
        <dbReference type="ARBA" id="ARBA00004651"/>
    </source>
</evidence>
<feature type="transmembrane region" description="Helical" evidence="6">
    <location>
        <begin position="338"/>
        <end position="361"/>
    </location>
</feature>
<keyword evidence="4 6" id="KW-1133">Transmembrane helix</keyword>
<feature type="transmembrane region" description="Helical" evidence="6">
    <location>
        <begin position="265"/>
        <end position="287"/>
    </location>
</feature>
<keyword evidence="3 6" id="KW-0812">Transmembrane</keyword>
<evidence type="ECO:0000256" key="3">
    <source>
        <dbReference type="ARBA" id="ARBA00022692"/>
    </source>
</evidence>
<dbReference type="Proteomes" id="UP000178040">
    <property type="component" value="Unassembled WGS sequence"/>
</dbReference>
<feature type="transmembrane region" description="Helical" evidence="6">
    <location>
        <begin position="179"/>
        <end position="197"/>
    </location>
</feature>
<name>A0A1F7IN98_9BACT</name>
<feature type="transmembrane region" description="Helical" evidence="6">
    <location>
        <begin position="228"/>
        <end position="245"/>
    </location>
</feature>
<feature type="transmembrane region" description="Helical" evidence="6">
    <location>
        <begin position="53"/>
        <end position="72"/>
    </location>
</feature>
<evidence type="ECO:0008006" key="9">
    <source>
        <dbReference type="Google" id="ProtNLM"/>
    </source>
</evidence>
<gene>
    <name evidence="7" type="ORF">A3B40_03595</name>
</gene>
<dbReference type="InterPro" id="IPR050833">
    <property type="entry name" value="Poly_Biosynth_Transport"/>
</dbReference>
<proteinExistence type="predicted"/>
<feature type="transmembrane region" description="Helical" evidence="6">
    <location>
        <begin position="392"/>
        <end position="414"/>
    </location>
</feature>
<feature type="transmembrane region" description="Helical" evidence="6">
    <location>
        <begin position="100"/>
        <end position="117"/>
    </location>
</feature>
<evidence type="ECO:0000256" key="4">
    <source>
        <dbReference type="ARBA" id="ARBA00022989"/>
    </source>
</evidence>
<dbReference type="EMBL" id="MGAI01000020">
    <property type="protein sequence ID" value="OGK44855.1"/>
    <property type="molecule type" value="Genomic_DNA"/>
</dbReference>
<keyword evidence="5 6" id="KW-0472">Membrane</keyword>
<feature type="transmembrane region" description="Helical" evidence="6">
    <location>
        <begin position="123"/>
        <end position="143"/>
    </location>
</feature>
<keyword evidence="2" id="KW-1003">Cell membrane</keyword>
<accession>A0A1F7IN98</accession>